<dbReference type="InterPro" id="IPR008979">
    <property type="entry name" value="Galactose-bd-like_sf"/>
</dbReference>
<dbReference type="InterPro" id="IPR017853">
    <property type="entry name" value="GH"/>
</dbReference>
<sequence>MVDLLSRARWRVVRTPPGAAADPAGLIALDPAQAVSLPATVPGTAASAWRDQFGSAAALALALAPNDWDWWFLADFAADAGADQPWNLHSDGIATYSTLWLNGVEIGSGSGAFDALDFPAAPQAGRNRLAIRCRPLGSVSTPSKPRARWRSSLIANGALRWHRTPLLGHIPWHGTIPAVGPWARISLSESAPYEVLTLRTELDGPLGRVVLSVVSDAPVELTLRLSHPDGSLSATEQLSVDGERTIAVELPEPQRWFPHSHGTPALYRLELNGGSHRESFDVGFRSIEADRQDGGFQLKANGLPVFARGVVWAPLDALRLGGSPADYRDALSQLAEAGVNLVRISGTGSYEQPAFYRECDRLGIMVWQDCMLATLDPPEDSDWLDRFSEETRTWLTRLAKHPSIVVVSGGNETEQQPVFWGKSAEQRRMTVLDTVIPAIIRHCIPAAVAVSSSPSGPGNPVHARSGISHYFGVGAYRRGLSDARTSGVRFAAECLAFAVPPEPASIVRHFGEAFQKHSPPAASARWQAAVARDPGSDWSFEDTAAHYVREFFGTGSAADTGRELDLHRAAVHHAVSRTLLEWRRPESPCAGALLLSARDLSAGAGFGVVDVDGVPKSAWYALKAACRPLALGFQPEGLNGVDLHLFNDRPEAVEGLLEIRIHGISGVVQAHAEIAVRLPGHGHHRWELCQALGGFLDLDHVWQFGERSYDTAEAVLWAHDGSVLARTVLLLGGIDRPLGDTGLQAFSGSDHSGDFIEVSSSKLASFVALDLPGRVPEDNYFHLPHGGRRRIACRSVPAGPATPQRAPESLWGTVRALNETSAPQPVWRLPENDINRGG</sequence>
<evidence type="ECO:0000313" key="5">
    <source>
        <dbReference type="EMBL" id="MDR6269395.1"/>
    </source>
</evidence>
<keyword evidence="3 5" id="KW-0378">Hydrolase</keyword>
<protein>
    <recommendedName>
        <fullName evidence="2">beta-mannosidase</fullName>
        <ecNumber evidence="2">3.2.1.25</ecNumber>
    </recommendedName>
</protein>
<dbReference type="InterPro" id="IPR036156">
    <property type="entry name" value="Beta-gal/glucu_dom_sf"/>
</dbReference>
<organism evidence="5 6">
    <name type="scientific">Arthrobacter russicus</name>
    <dbReference type="NCBI Taxonomy" id="172040"/>
    <lineage>
        <taxon>Bacteria</taxon>
        <taxon>Bacillati</taxon>
        <taxon>Actinomycetota</taxon>
        <taxon>Actinomycetes</taxon>
        <taxon>Micrococcales</taxon>
        <taxon>Micrococcaceae</taxon>
        <taxon>Arthrobacter</taxon>
    </lineage>
</organism>
<evidence type="ECO:0000256" key="2">
    <source>
        <dbReference type="ARBA" id="ARBA00012754"/>
    </source>
</evidence>
<dbReference type="GO" id="GO:0004567">
    <property type="term" value="F:beta-mannosidase activity"/>
    <property type="evidence" value="ECO:0007669"/>
    <property type="project" value="UniProtKB-EC"/>
</dbReference>
<dbReference type="EC" id="3.2.1.25" evidence="2"/>
<dbReference type="Gene3D" id="2.60.120.260">
    <property type="entry name" value="Galactose-binding domain-like"/>
    <property type="match status" value="1"/>
</dbReference>
<evidence type="ECO:0000313" key="6">
    <source>
        <dbReference type="Proteomes" id="UP001185069"/>
    </source>
</evidence>
<proteinExistence type="predicted"/>
<dbReference type="InterPro" id="IPR050887">
    <property type="entry name" value="Beta-mannosidase_GH2"/>
</dbReference>
<dbReference type="SUPFAM" id="SSF49785">
    <property type="entry name" value="Galactose-binding domain-like"/>
    <property type="match status" value="1"/>
</dbReference>
<comment type="caution">
    <text evidence="5">The sequence shown here is derived from an EMBL/GenBank/DDBJ whole genome shotgun (WGS) entry which is preliminary data.</text>
</comment>
<dbReference type="SUPFAM" id="SSF49303">
    <property type="entry name" value="beta-Galactosidase/glucuronidase domain"/>
    <property type="match status" value="1"/>
</dbReference>
<evidence type="ECO:0000256" key="4">
    <source>
        <dbReference type="ARBA" id="ARBA00023295"/>
    </source>
</evidence>
<dbReference type="PANTHER" id="PTHR43730:SF1">
    <property type="entry name" value="BETA-MANNOSIDASE"/>
    <property type="match status" value="1"/>
</dbReference>
<dbReference type="Gene3D" id="3.20.20.80">
    <property type="entry name" value="Glycosidases"/>
    <property type="match status" value="1"/>
</dbReference>
<dbReference type="Gene3D" id="2.60.40.10">
    <property type="entry name" value="Immunoglobulins"/>
    <property type="match status" value="1"/>
</dbReference>
<keyword evidence="6" id="KW-1185">Reference proteome</keyword>
<evidence type="ECO:0000256" key="3">
    <source>
        <dbReference type="ARBA" id="ARBA00022801"/>
    </source>
</evidence>
<dbReference type="Proteomes" id="UP001185069">
    <property type="component" value="Unassembled WGS sequence"/>
</dbReference>
<evidence type="ECO:0000256" key="1">
    <source>
        <dbReference type="ARBA" id="ARBA00000829"/>
    </source>
</evidence>
<keyword evidence="4 5" id="KW-0326">Glycosidase</keyword>
<dbReference type="RefSeq" id="WP_309797687.1">
    <property type="nucleotide sequence ID" value="NZ_BAAAHY010000005.1"/>
</dbReference>
<dbReference type="InterPro" id="IPR013783">
    <property type="entry name" value="Ig-like_fold"/>
</dbReference>
<comment type="catalytic activity">
    <reaction evidence="1">
        <text>Hydrolysis of terminal, non-reducing beta-D-mannose residues in beta-D-mannosides.</text>
        <dbReference type="EC" id="3.2.1.25"/>
    </reaction>
</comment>
<dbReference type="SUPFAM" id="SSF51445">
    <property type="entry name" value="(Trans)glycosidases"/>
    <property type="match status" value="1"/>
</dbReference>
<reference evidence="5 6" key="1">
    <citation type="submission" date="2023-07" db="EMBL/GenBank/DDBJ databases">
        <title>Sequencing the genomes of 1000 actinobacteria strains.</title>
        <authorList>
            <person name="Klenk H.-P."/>
        </authorList>
    </citation>
    <scope>NUCLEOTIDE SEQUENCE [LARGE SCALE GENOMIC DNA]</scope>
    <source>
        <strain evidence="5 6">DSM 14555</strain>
    </source>
</reference>
<dbReference type="PANTHER" id="PTHR43730">
    <property type="entry name" value="BETA-MANNOSIDASE"/>
    <property type="match status" value="1"/>
</dbReference>
<accession>A0ABU1JB84</accession>
<dbReference type="EMBL" id="JAVDQF010000001">
    <property type="protein sequence ID" value="MDR6269395.1"/>
    <property type="molecule type" value="Genomic_DNA"/>
</dbReference>
<gene>
    <name evidence="5" type="ORF">JOE69_001633</name>
</gene>
<name>A0ABU1JB84_9MICC</name>